<comment type="caution">
    <text evidence="1">The sequence shown here is derived from an EMBL/GenBank/DDBJ whole genome shotgun (WGS) entry which is preliminary data.</text>
</comment>
<evidence type="ECO:0000313" key="2">
    <source>
        <dbReference type="Proteomes" id="UP001470230"/>
    </source>
</evidence>
<protein>
    <recommendedName>
        <fullName evidence="3">HECT domain-containing protein</fullName>
    </recommendedName>
</protein>
<keyword evidence="2" id="KW-1185">Reference proteome</keyword>
<organism evidence="1 2">
    <name type="scientific">Tritrichomonas musculus</name>
    <dbReference type="NCBI Taxonomy" id="1915356"/>
    <lineage>
        <taxon>Eukaryota</taxon>
        <taxon>Metamonada</taxon>
        <taxon>Parabasalia</taxon>
        <taxon>Tritrichomonadida</taxon>
        <taxon>Tritrichomonadidae</taxon>
        <taxon>Tritrichomonas</taxon>
    </lineage>
</organism>
<sequence length="1662" mass="195679">MDKYNNFTPDRCIDWGIEGVRQLMSGNIRYSNLYFSVIDRKYFADLLQSLIHSQAPLTKANTQIVLRPVRFRWFCHCFASYFNIENKFDAFLLIQPRFISTELQTAHDIRIYLRNPNITKDTDMKLSLAKSFINLIEDNRPLSIWLRPHLNSIFSSLNTFELYNQFHFNMFTLFEDCSHFPESDISKIDFEYTDPGPYHSLFMIPQVYTNTNILNIIERYIFKKYHFPIPTNFAGSSLYISLVNTSFSTKTHFIDLFQKHVSELYANSDFQNFKKFTGYFGSFQPWFFASVFHDKCPTLPYYFEKPEFKYENISTEFLYRLYNDRQLFQTVREITGTTSSCINFLNHTIPYLFFQSTHTNISMYIEPIENIKQTKFFIVSDEGIKNDTDFCYCYFILFKLISSFSIQIKDDSYEADLISQIEAFINSITSIERKNSLFCDILSLIFIKDADDQFICPFNIGSTIIKILLEMNDEESLMPYIKSGYQRFNLVCCLNLSPSIDSVIYPNKYQLLDALLKDDIDIAKYLACINSQNEQLFQLSTNVKKYSQKEPFNILQSDESTIKEIALSFDDKTALRYSINFDTNEIEHELFTKRFNESHPFLHFQKYPEICKQLSDFDTNIWKKYEINENLPLLHTFYSRLGSFIPISLRIKFGETVKEVLLLNPRETIINLLKSNQNEKSEEIAKKLNIDIFSVVFSGDFSEDVIFHFSKEYPVVGYASTIANNQYLSSQKHSIPNKNLRKILYKGKNEKENVKIQYVRNHLLNMKQTKNDTQITFTKLNEKTAFYDSLYQEGTSEEMLLDCLDELYKEYPKEKDLLLDIRYRVDEDKFKQRIKKHMNNQNLKKIRELFCDCLFDTDKYDFLIGLGNQPFPLESTFHKLIDNNEYEKCKKLYDYFSDEIKFDNIINENVKDRIQNHKSIENIMKYFPSVRENIISSFSFEQISEFDSDIQNFLFSIPEDWMANAHPNVIVANHINEYSIVRDLLDEFSFLNIDDAIINLIEANIVKNTYLIEYDQVLQLVESIYFFLPDIRDTYKFIDYIMTKIKIILSSLETNLNNELIYEITLLRKSIIYMRNNSFVMKKYSSLIDKIECLYQISLRQLYSKFEQKTSFHDFEKNETGQKFAELCLKYDDVQLLETICYAWNLNFNSYLDRRISYSYQLSIYENDTILDYSALVDPEHIVARDKLSGEIVNILSHALFYDQIFVQSFLGISLPIENLFDFLSYSLTNHFNQAQAKKRSKTGISGVGGIFRRNTSFMPKISTSKVNLKQTSLGFMNHNDENADQFNLGFYERLQNIIQNRLIRTKDQRMQLEYFLEHISSPSKAIMTFVSNCNLKKAVEILNKIDDQNEKKKLFSKDLFETAIYFDDIERLRSAMKITPDYAKPYLQSILESATESNSLNLKLSITQFLNLHDYAAETAIELYNEQSGNYQNMAFLDIAQIEIALELRIRKQGKKEGFILSTEKLNDLMKKIDLQRKYNMFVCEKKLKNTNFSAFGSDISIEPMVFLLFKEKYFELAFEFVFEFQIPMSVIGERIIDILISESEQSLIKYISVLEENGSQNFFREILYSMINRIISVFRKFDVASEIIHKSVSDTLFKCQLMVQFNMIDDAAEIAFKNNFSDLIPVIANQAYFASKKELIQKCIKYLENAVDQENSQSNS</sequence>
<dbReference type="Proteomes" id="UP001470230">
    <property type="component" value="Unassembled WGS sequence"/>
</dbReference>
<dbReference type="EMBL" id="JAPFFF010000003">
    <property type="protein sequence ID" value="KAK8894798.1"/>
    <property type="molecule type" value="Genomic_DNA"/>
</dbReference>
<proteinExistence type="predicted"/>
<name>A0ABR2KVB7_9EUKA</name>
<evidence type="ECO:0000313" key="1">
    <source>
        <dbReference type="EMBL" id="KAK8894798.1"/>
    </source>
</evidence>
<evidence type="ECO:0008006" key="3">
    <source>
        <dbReference type="Google" id="ProtNLM"/>
    </source>
</evidence>
<reference evidence="1 2" key="1">
    <citation type="submission" date="2024-04" db="EMBL/GenBank/DDBJ databases">
        <title>Tritrichomonas musculus Genome.</title>
        <authorList>
            <person name="Alves-Ferreira E."/>
            <person name="Grigg M."/>
            <person name="Lorenzi H."/>
            <person name="Galac M."/>
        </authorList>
    </citation>
    <scope>NUCLEOTIDE SEQUENCE [LARGE SCALE GENOMIC DNA]</scope>
    <source>
        <strain evidence="1 2">EAF2021</strain>
    </source>
</reference>
<accession>A0ABR2KVB7</accession>
<gene>
    <name evidence="1" type="ORF">M9Y10_023236</name>
</gene>